<dbReference type="PANTHER" id="PTHR34496">
    <property type="entry name" value="GLCNAC TRANSFERASE-RELATED"/>
    <property type="match status" value="1"/>
</dbReference>
<keyword evidence="2" id="KW-0812">Transmembrane</keyword>
<feature type="region of interest" description="Disordered" evidence="1">
    <location>
        <begin position="1"/>
        <end position="30"/>
    </location>
</feature>
<evidence type="ECO:0000256" key="2">
    <source>
        <dbReference type="SAM" id="Phobius"/>
    </source>
</evidence>
<evidence type="ECO:0000313" key="3">
    <source>
        <dbReference type="EMBL" id="KAG2491908.1"/>
    </source>
</evidence>
<dbReference type="OrthoDB" id="76265at2759"/>
<sequence>MEVKPKRVSLAPQRTPKARPARVSGGGSAGATARHGSLALGQNDKKLLTVLLGVLAVTTLLLYVFRGSARRQQDTIFVALGAYRDRKCTDTLTDLFRKADRPELISVGAVSFTVPGNTSSSELCEGSQLAPFEPSIRRLALSHLDAKGPFVARSHSASLYGGERYVLQIDSHVVFAPGWDTELLRMLRSLRSPKPLLTTYPAAVTGLDETRVPVLCVAFWRQPSGLLRLGTVLEPQPYRNQYKPVPFATGGLMFARADVLAEVPYDPTLEYLFHGDDALYSARLWTSGWDFYTPDRNVVFHSGGSERGLDLPAFLADAGRGAGVAERKRESEEKALAILTGRYDPSYPFGMGSVRPLSDWWEYAGLDPADHTVNADGSRFCMTRRRAGPQSRHGGLARRFSLRNGVLQHASPPPPRKRHHKVRAHKAIALAVVYLSPPPAAAKASHAEAADGVDSRAESTEVAHVKALPAHAGATDAVASADGLTASHVVTSHAKAVDASLASHASHSKAAGATESAAHAAHATSAVKEAEGGKEQRVAAATEAKHTGAKEKVKEKEHEAEKPHASTSGGGGGGGGTARGHHASVEGARAVSDMQKAAAGAAAGAEGGAAAEGAAGREHHASPSPRPEDRHHSLTPKAEEHHSSSPSSSATTTAADAAKLASPRHKAEPSPSPGAGVRHRVKIEPEKTERR</sequence>
<feature type="compositionally biased region" description="Basic and acidic residues" evidence="1">
    <location>
        <begin position="528"/>
        <end position="564"/>
    </location>
</feature>
<proteinExistence type="predicted"/>
<keyword evidence="2" id="KW-0472">Membrane</keyword>
<keyword evidence="4" id="KW-1185">Reference proteome</keyword>
<organism evidence="3 4">
    <name type="scientific">Edaphochlamys debaryana</name>
    <dbReference type="NCBI Taxonomy" id="47281"/>
    <lineage>
        <taxon>Eukaryota</taxon>
        <taxon>Viridiplantae</taxon>
        <taxon>Chlorophyta</taxon>
        <taxon>core chlorophytes</taxon>
        <taxon>Chlorophyceae</taxon>
        <taxon>CS clade</taxon>
        <taxon>Chlamydomonadales</taxon>
        <taxon>Chlamydomonadales incertae sedis</taxon>
        <taxon>Edaphochlamys</taxon>
    </lineage>
</organism>
<dbReference type="EMBL" id="JAEHOE010000049">
    <property type="protein sequence ID" value="KAG2491908.1"/>
    <property type="molecule type" value="Genomic_DNA"/>
</dbReference>
<feature type="compositionally biased region" description="Gly residues" evidence="1">
    <location>
        <begin position="568"/>
        <end position="578"/>
    </location>
</feature>
<feature type="compositionally biased region" description="Low complexity" evidence="1">
    <location>
        <begin position="508"/>
        <end position="527"/>
    </location>
</feature>
<feature type="compositionally biased region" description="Low complexity" evidence="1">
    <location>
        <begin position="597"/>
        <end position="614"/>
    </location>
</feature>
<feature type="transmembrane region" description="Helical" evidence="2">
    <location>
        <begin position="47"/>
        <end position="65"/>
    </location>
</feature>
<reference evidence="3" key="1">
    <citation type="journal article" date="2020" name="bioRxiv">
        <title>Comparative genomics of Chlamydomonas.</title>
        <authorList>
            <person name="Craig R.J."/>
            <person name="Hasan A.R."/>
            <person name="Ness R.W."/>
            <person name="Keightley P.D."/>
        </authorList>
    </citation>
    <scope>NUCLEOTIDE SEQUENCE</scope>
    <source>
        <strain evidence="3">CCAP 11/70</strain>
    </source>
</reference>
<evidence type="ECO:0000313" key="4">
    <source>
        <dbReference type="Proteomes" id="UP000612055"/>
    </source>
</evidence>
<feature type="compositionally biased region" description="Basic and acidic residues" evidence="1">
    <location>
        <begin position="615"/>
        <end position="643"/>
    </location>
</feature>
<dbReference type="Gene3D" id="3.90.550.10">
    <property type="entry name" value="Spore Coat Polysaccharide Biosynthesis Protein SpsA, Chain A"/>
    <property type="match status" value="1"/>
</dbReference>
<dbReference type="PANTHER" id="PTHR34496:SF9">
    <property type="entry name" value="[SKP1-PROTEIN]-HYDROXYPROLINE N-ACETYLGLUCOSAMINYLTRANSFERASE"/>
    <property type="match status" value="1"/>
</dbReference>
<keyword evidence="2" id="KW-1133">Transmembrane helix</keyword>
<dbReference type="InterPro" id="IPR021067">
    <property type="entry name" value="Glycosyltransferase"/>
</dbReference>
<accession>A0A836BY44</accession>
<name>A0A836BY44_9CHLO</name>
<protein>
    <submittedName>
        <fullName evidence="3">Uncharacterized protein</fullName>
    </submittedName>
</protein>
<dbReference type="Pfam" id="PF11397">
    <property type="entry name" value="GlcNAc"/>
    <property type="match status" value="2"/>
</dbReference>
<dbReference type="InterPro" id="IPR029044">
    <property type="entry name" value="Nucleotide-diphossugar_trans"/>
</dbReference>
<dbReference type="Proteomes" id="UP000612055">
    <property type="component" value="Unassembled WGS sequence"/>
</dbReference>
<gene>
    <name evidence="3" type="ORF">HYH03_009858</name>
</gene>
<dbReference type="SUPFAM" id="SSF53448">
    <property type="entry name" value="Nucleotide-diphospho-sugar transferases"/>
    <property type="match status" value="1"/>
</dbReference>
<feature type="compositionally biased region" description="Basic and acidic residues" evidence="1">
    <location>
        <begin position="682"/>
        <end position="691"/>
    </location>
</feature>
<evidence type="ECO:0000256" key="1">
    <source>
        <dbReference type="SAM" id="MobiDB-lite"/>
    </source>
</evidence>
<feature type="region of interest" description="Disordered" evidence="1">
    <location>
        <begin position="508"/>
        <end position="691"/>
    </location>
</feature>
<feature type="compositionally biased region" description="Low complexity" evidence="1">
    <location>
        <begin position="644"/>
        <end position="661"/>
    </location>
</feature>
<comment type="caution">
    <text evidence="3">The sequence shown here is derived from an EMBL/GenBank/DDBJ whole genome shotgun (WGS) entry which is preliminary data.</text>
</comment>
<dbReference type="AlphaFoldDB" id="A0A836BY44"/>